<dbReference type="Proteomes" id="UP000199167">
    <property type="component" value="Unassembled WGS sequence"/>
</dbReference>
<proteinExistence type="predicted"/>
<sequence length="164" mass="17580">MENSVKISLKIGDLDVSCEASEEFVSKQLSILINDIIDLEIPNLVPASAAGSSSAQVDGLPASSPPVPSKLSTTDFAVKMGVKSGSDLVMAAAAYLHHTAGSEEFRRQDILNQMKSAKAFYKTSYGSNLSKSLEMLIKSGRLANPSSETFALPYSEITYMQKLL</sequence>
<accession>A0A1I0N681</accession>
<gene>
    <name evidence="1" type="ORF">SAMN04488515_0418</name>
</gene>
<keyword evidence="2" id="KW-1185">Reference proteome</keyword>
<organism evidence="1 2">
    <name type="scientific">Cognatiyoonia koreensis</name>
    <dbReference type="NCBI Taxonomy" id="364200"/>
    <lineage>
        <taxon>Bacteria</taxon>
        <taxon>Pseudomonadati</taxon>
        <taxon>Pseudomonadota</taxon>
        <taxon>Alphaproteobacteria</taxon>
        <taxon>Rhodobacterales</taxon>
        <taxon>Paracoccaceae</taxon>
        <taxon>Cognatiyoonia</taxon>
    </lineage>
</organism>
<dbReference type="AlphaFoldDB" id="A0A1I0N681"/>
<dbReference type="RefSeq" id="WP_131801557.1">
    <property type="nucleotide sequence ID" value="NZ_FOIZ01000001.1"/>
</dbReference>
<reference evidence="1 2" key="1">
    <citation type="submission" date="2016-10" db="EMBL/GenBank/DDBJ databases">
        <authorList>
            <person name="de Groot N.N."/>
        </authorList>
    </citation>
    <scope>NUCLEOTIDE SEQUENCE [LARGE SCALE GENOMIC DNA]</scope>
    <source>
        <strain evidence="1 2">DSM 17925</strain>
    </source>
</reference>
<name>A0A1I0N681_9RHOB</name>
<dbReference type="OrthoDB" id="8450555at2"/>
<protein>
    <submittedName>
        <fullName evidence="1">Uncharacterized protein</fullName>
    </submittedName>
</protein>
<evidence type="ECO:0000313" key="1">
    <source>
        <dbReference type="EMBL" id="SEV96157.1"/>
    </source>
</evidence>
<evidence type="ECO:0000313" key="2">
    <source>
        <dbReference type="Proteomes" id="UP000199167"/>
    </source>
</evidence>
<dbReference type="EMBL" id="FOIZ01000001">
    <property type="protein sequence ID" value="SEV96157.1"/>
    <property type="molecule type" value="Genomic_DNA"/>
</dbReference>